<dbReference type="PANTHER" id="PTHR43133:SF46">
    <property type="entry name" value="RNA POLYMERASE SIGMA-70 FACTOR ECF SUBFAMILY"/>
    <property type="match status" value="1"/>
</dbReference>
<keyword evidence="3" id="KW-0731">Sigma factor</keyword>
<evidence type="ECO:0000256" key="3">
    <source>
        <dbReference type="ARBA" id="ARBA00023082"/>
    </source>
</evidence>
<evidence type="ECO:0000313" key="7">
    <source>
        <dbReference type="Proteomes" id="UP000192980"/>
    </source>
</evidence>
<dbReference type="InterPro" id="IPR039425">
    <property type="entry name" value="RNA_pol_sigma-70-like"/>
</dbReference>
<name>A0A1X7I076_9SPHI</name>
<reference evidence="6 7" key="1">
    <citation type="submission" date="2017-04" db="EMBL/GenBank/DDBJ databases">
        <authorList>
            <person name="Afonso C.L."/>
            <person name="Miller P.J."/>
            <person name="Scott M.A."/>
            <person name="Spackman E."/>
            <person name="Goraichik I."/>
            <person name="Dimitrov K.M."/>
            <person name="Suarez D.L."/>
            <person name="Swayne D.E."/>
        </authorList>
    </citation>
    <scope>NUCLEOTIDE SEQUENCE [LARGE SCALE GENOMIC DNA]</scope>
    <source>
        <strain evidence="6 7">DSM 22418</strain>
    </source>
</reference>
<evidence type="ECO:0000256" key="4">
    <source>
        <dbReference type="ARBA" id="ARBA00023163"/>
    </source>
</evidence>
<comment type="similarity">
    <text evidence="1">Belongs to the sigma-70 factor family. ECF subfamily.</text>
</comment>
<feature type="domain" description="RNA polymerase sigma factor 70 region 4 type 2" evidence="5">
    <location>
        <begin position="130"/>
        <end position="180"/>
    </location>
</feature>
<dbReference type="CDD" id="cd06171">
    <property type="entry name" value="Sigma70_r4"/>
    <property type="match status" value="1"/>
</dbReference>
<dbReference type="GO" id="GO:0006352">
    <property type="term" value="P:DNA-templated transcription initiation"/>
    <property type="evidence" value="ECO:0007669"/>
    <property type="project" value="InterPro"/>
</dbReference>
<dbReference type="InterPro" id="IPR014284">
    <property type="entry name" value="RNA_pol_sigma-70_dom"/>
</dbReference>
<dbReference type="Gene3D" id="1.10.10.10">
    <property type="entry name" value="Winged helix-like DNA-binding domain superfamily/Winged helix DNA-binding domain"/>
    <property type="match status" value="1"/>
</dbReference>
<sequence>MSTIKQENLKDYWKVFVRSESEEAFYQVYQYYHHYLTFVGLKRGFPIEQVQDVVNDVFLYIWENKANNGHILNHHNYLVTMFLRALFRKQGMGENILFTDEELHEENAVSPSVEEGIIQRSIEDTVGELVKDKMDQLGEKQRLLIYQKFYLGLSYEEIARTNQISIHTVYNTIYKSVDKLRNLLSREQEAFLRVAIGALSVLLYSGF</sequence>
<dbReference type="NCBIfam" id="TIGR02937">
    <property type="entry name" value="sigma70-ECF"/>
    <property type="match status" value="1"/>
</dbReference>
<dbReference type="GO" id="GO:0016987">
    <property type="term" value="F:sigma factor activity"/>
    <property type="evidence" value="ECO:0007669"/>
    <property type="project" value="UniProtKB-KW"/>
</dbReference>
<keyword evidence="7" id="KW-1185">Reference proteome</keyword>
<evidence type="ECO:0000313" key="6">
    <source>
        <dbReference type="EMBL" id="SMG07764.1"/>
    </source>
</evidence>
<dbReference type="SUPFAM" id="SSF88659">
    <property type="entry name" value="Sigma3 and sigma4 domains of RNA polymerase sigma factors"/>
    <property type="match status" value="1"/>
</dbReference>
<protein>
    <submittedName>
        <fullName evidence="6">RNA polymerase sigma factor, sigma-70 family</fullName>
    </submittedName>
</protein>
<dbReference type="InterPro" id="IPR013325">
    <property type="entry name" value="RNA_pol_sigma_r2"/>
</dbReference>
<accession>A0A1X7I076</accession>
<evidence type="ECO:0000259" key="5">
    <source>
        <dbReference type="Pfam" id="PF08281"/>
    </source>
</evidence>
<dbReference type="InterPro" id="IPR013324">
    <property type="entry name" value="RNA_pol_sigma_r3/r4-like"/>
</dbReference>
<evidence type="ECO:0000256" key="1">
    <source>
        <dbReference type="ARBA" id="ARBA00010641"/>
    </source>
</evidence>
<keyword evidence="2" id="KW-0805">Transcription regulation</keyword>
<dbReference type="InterPro" id="IPR036388">
    <property type="entry name" value="WH-like_DNA-bd_sf"/>
</dbReference>
<proteinExistence type="inferred from homology"/>
<dbReference type="InterPro" id="IPR013249">
    <property type="entry name" value="RNA_pol_sigma70_r4_t2"/>
</dbReference>
<dbReference type="AlphaFoldDB" id="A0A1X7I076"/>
<dbReference type="PANTHER" id="PTHR43133">
    <property type="entry name" value="RNA POLYMERASE ECF-TYPE SIGMA FACTO"/>
    <property type="match status" value="1"/>
</dbReference>
<dbReference type="EMBL" id="FXAU01000001">
    <property type="protein sequence ID" value="SMG07764.1"/>
    <property type="molecule type" value="Genomic_DNA"/>
</dbReference>
<evidence type="ECO:0000256" key="2">
    <source>
        <dbReference type="ARBA" id="ARBA00023015"/>
    </source>
</evidence>
<dbReference type="RefSeq" id="WP_159451784.1">
    <property type="nucleotide sequence ID" value="NZ_CP038029.1"/>
</dbReference>
<gene>
    <name evidence="6" type="ORF">SAMN05660862_0313</name>
</gene>
<dbReference type="Proteomes" id="UP000192980">
    <property type="component" value="Unassembled WGS sequence"/>
</dbReference>
<dbReference type="GO" id="GO:0003677">
    <property type="term" value="F:DNA binding"/>
    <property type="evidence" value="ECO:0007669"/>
    <property type="project" value="InterPro"/>
</dbReference>
<keyword evidence="4" id="KW-0804">Transcription</keyword>
<dbReference type="SUPFAM" id="SSF88946">
    <property type="entry name" value="Sigma2 domain of RNA polymerase sigma factors"/>
    <property type="match status" value="1"/>
</dbReference>
<dbReference type="STRING" id="561061.SAMN05660862_0313"/>
<dbReference type="OrthoDB" id="9150024at2"/>
<dbReference type="Pfam" id="PF08281">
    <property type="entry name" value="Sigma70_r4_2"/>
    <property type="match status" value="1"/>
</dbReference>
<organism evidence="6 7">
    <name type="scientific">Sphingobacterium psychroaquaticum</name>
    <dbReference type="NCBI Taxonomy" id="561061"/>
    <lineage>
        <taxon>Bacteria</taxon>
        <taxon>Pseudomonadati</taxon>
        <taxon>Bacteroidota</taxon>
        <taxon>Sphingobacteriia</taxon>
        <taxon>Sphingobacteriales</taxon>
        <taxon>Sphingobacteriaceae</taxon>
        <taxon>Sphingobacterium</taxon>
    </lineage>
</organism>